<dbReference type="PANTHER" id="PTHR12318:SF0">
    <property type="entry name" value="ACYL-COENZYME A DIPHOSPHATASE NUDT19"/>
    <property type="match status" value="1"/>
</dbReference>
<dbReference type="SUPFAM" id="SSF55811">
    <property type="entry name" value="Nudix"/>
    <property type="match status" value="1"/>
</dbReference>
<evidence type="ECO:0000313" key="9">
    <source>
        <dbReference type="Proteomes" id="UP001283361"/>
    </source>
</evidence>
<keyword evidence="9" id="KW-1185">Reference proteome</keyword>
<keyword evidence="4" id="KW-0479">Metal-binding</keyword>
<dbReference type="PANTHER" id="PTHR12318">
    <property type="entry name" value="TESTOSTERONE-REGULATED PROTEIN RP2"/>
    <property type="match status" value="1"/>
</dbReference>
<protein>
    <recommendedName>
        <fullName evidence="10">Nucleoside diphosphate-linked moiety X motif 19</fullName>
    </recommendedName>
</protein>
<dbReference type="EMBL" id="JAWDGP010003348">
    <property type="protein sequence ID" value="KAK3775207.1"/>
    <property type="molecule type" value="Genomic_DNA"/>
</dbReference>
<name>A0AAE0ZTP2_9GAST</name>
<proteinExistence type="inferred from homology"/>
<accession>A0AAE0ZTP2</accession>
<dbReference type="Gene3D" id="3.90.79.10">
    <property type="entry name" value="Nucleoside Triphosphate Pyrophosphohydrolase"/>
    <property type="match status" value="1"/>
</dbReference>
<dbReference type="GO" id="GO:0016818">
    <property type="term" value="F:hydrolase activity, acting on acid anhydrides, in phosphorus-containing anhydrides"/>
    <property type="evidence" value="ECO:0007669"/>
    <property type="project" value="InterPro"/>
</dbReference>
<reference evidence="8" key="1">
    <citation type="journal article" date="2023" name="G3 (Bethesda)">
        <title>A reference genome for the long-term kleptoplast-retaining sea slug Elysia crispata morphotype clarki.</title>
        <authorList>
            <person name="Eastman K.E."/>
            <person name="Pendleton A.L."/>
            <person name="Shaikh M.A."/>
            <person name="Suttiyut T."/>
            <person name="Ogas R."/>
            <person name="Tomko P."/>
            <person name="Gavelis G."/>
            <person name="Widhalm J.R."/>
            <person name="Wisecaver J.H."/>
        </authorList>
    </citation>
    <scope>NUCLEOTIDE SEQUENCE</scope>
    <source>
        <strain evidence="8">ECLA1</strain>
    </source>
</reference>
<comment type="cofactor">
    <cofactor evidence="1">
        <name>Mn(2+)</name>
        <dbReference type="ChEBI" id="CHEBI:29035"/>
    </cofactor>
</comment>
<evidence type="ECO:0008006" key="10">
    <source>
        <dbReference type="Google" id="ProtNLM"/>
    </source>
</evidence>
<keyword evidence="6" id="KW-0460">Magnesium</keyword>
<evidence type="ECO:0000256" key="1">
    <source>
        <dbReference type="ARBA" id="ARBA00001936"/>
    </source>
</evidence>
<dbReference type="Proteomes" id="UP001283361">
    <property type="component" value="Unassembled WGS sequence"/>
</dbReference>
<dbReference type="GO" id="GO:0046872">
    <property type="term" value="F:metal ion binding"/>
    <property type="evidence" value="ECO:0007669"/>
    <property type="project" value="UniProtKB-KW"/>
</dbReference>
<dbReference type="AlphaFoldDB" id="A0AAE0ZTP2"/>
<evidence type="ECO:0000313" key="8">
    <source>
        <dbReference type="EMBL" id="KAK3775207.1"/>
    </source>
</evidence>
<evidence type="ECO:0000256" key="6">
    <source>
        <dbReference type="ARBA" id="ARBA00022842"/>
    </source>
</evidence>
<comment type="caution">
    <text evidence="8">The sequence shown here is derived from an EMBL/GenBank/DDBJ whole genome shotgun (WGS) entry which is preliminary data.</text>
</comment>
<dbReference type="CDD" id="cd18870">
    <property type="entry name" value="NUDIX_AcylCoAdiphos_Nudt19"/>
    <property type="match status" value="1"/>
</dbReference>
<evidence type="ECO:0000256" key="3">
    <source>
        <dbReference type="ARBA" id="ARBA00005582"/>
    </source>
</evidence>
<evidence type="ECO:0000256" key="7">
    <source>
        <dbReference type="ARBA" id="ARBA00023211"/>
    </source>
</evidence>
<organism evidence="8 9">
    <name type="scientific">Elysia crispata</name>
    <name type="common">lettuce slug</name>
    <dbReference type="NCBI Taxonomy" id="231223"/>
    <lineage>
        <taxon>Eukaryota</taxon>
        <taxon>Metazoa</taxon>
        <taxon>Spiralia</taxon>
        <taxon>Lophotrochozoa</taxon>
        <taxon>Mollusca</taxon>
        <taxon>Gastropoda</taxon>
        <taxon>Heterobranchia</taxon>
        <taxon>Euthyneura</taxon>
        <taxon>Panpulmonata</taxon>
        <taxon>Sacoglossa</taxon>
        <taxon>Placobranchoidea</taxon>
        <taxon>Plakobranchidae</taxon>
        <taxon>Elysia</taxon>
    </lineage>
</organism>
<evidence type="ECO:0000256" key="5">
    <source>
        <dbReference type="ARBA" id="ARBA00022801"/>
    </source>
</evidence>
<gene>
    <name evidence="8" type="ORF">RRG08_009995</name>
</gene>
<keyword evidence="5" id="KW-0378">Hydrolase</keyword>
<dbReference type="GO" id="GO:0005739">
    <property type="term" value="C:mitochondrion"/>
    <property type="evidence" value="ECO:0007669"/>
    <property type="project" value="TreeGrafter"/>
</dbReference>
<comment type="cofactor">
    <cofactor evidence="2">
        <name>Mg(2+)</name>
        <dbReference type="ChEBI" id="CHEBI:18420"/>
    </cofactor>
</comment>
<sequence length="414" mass="47008">MAAVLKHWRESATLILVSSKVSQGVHVNFARATVAQPSSANNNLTKGSDEASMKPGTGFDVLMMKRSGKSKFMPDLHVFPGGVAEDSDFSGRWLGVFKRLGSDMQKSLFSHMSEKCEEASPMITRHREPEFSTLPADVAFRICAIREAFEEAGVLLARPASASIELLDQLYEGKKEESSTSLSLGIGYTHEDPQVIKTWRDRVNRDAGQFLEMCLQLNLVPEIWCLHEWSNWLTPVQGKQNNRRFDTIFYVCCMDHKLDAEQDFGEMVKALWAPPRQLLSAYFREKSGLGYPQIYELSRLLNFASVEDLLQLMSSVGRARAERWFPVVGICMDYMLTLMPGDELYPKEPDFIAQEPVQFDVTLEELNRAHPNQHRNYFNNKIYLPLYTIEPPRGHVGPSEDAVQNIFLECKSKL</sequence>
<dbReference type="InterPro" id="IPR039121">
    <property type="entry name" value="NUDT19"/>
</dbReference>
<comment type="similarity">
    <text evidence="3">Belongs to the Nudix hydrolase family.</text>
</comment>
<evidence type="ECO:0000256" key="4">
    <source>
        <dbReference type="ARBA" id="ARBA00022723"/>
    </source>
</evidence>
<dbReference type="InterPro" id="IPR015797">
    <property type="entry name" value="NUDIX_hydrolase-like_dom_sf"/>
</dbReference>
<evidence type="ECO:0000256" key="2">
    <source>
        <dbReference type="ARBA" id="ARBA00001946"/>
    </source>
</evidence>
<keyword evidence="7" id="KW-0464">Manganese</keyword>